<comment type="subcellular location">
    <subcellularLocation>
        <location evidence="1">Nucleus</location>
    </subcellularLocation>
</comment>
<evidence type="ECO:0000256" key="2">
    <source>
        <dbReference type="ARBA" id="ARBA00006991"/>
    </source>
</evidence>
<dbReference type="PANTHER" id="PTHR19818">
    <property type="entry name" value="ZINC FINGER PROTEIN ZIC AND GLI"/>
    <property type="match status" value="1"/>
</dbReference>
<dbReference type="InterPro" id="IPR036236">
    <property type="entry name" value="Znf_C2H2_sf"/>
</dbReference>
<evidence type="ECO:0000313" key="14">
    <source>
        <dbReference type="EMBL" id="CAH0380560.1"/>
    </source>
</evidence>
<feature type="compositionally biased region" description="Polar residues" evidence="12">
    <location>
        <begin position="186"/>
        <end position="200"/>
    </location>
</feature>
<reference evidence="15" key="1">
    <citation type="submission" date="2021-12" db="EMBL/GenBank/DDBJ databases">
        <authorList>
            <person name="King R."/>
        </authorList>
    </citation>
    <scope>NUCLEOTIDE SEQUENCE</scope>
</reference>
<dbReference type="InterPro" id="IPR050329">
    <property type="entry name" value="GLI_C2H2-zinc-finger"/>
</dbReference>
<gene>
    <name evidence="14" type="ORF">BEMITA_LOCUS302</name>
    <name evidence="15" type="ORF">BEMITA_LOCUS308</name>
</gene>
<evidence type="ECO:0000313" key="16">
    <source>
        <dbReference type="Proteomes" id="UP001152759"/>
    </source>
</evidence>
<evidence type="ECO:0000256" key="9">
    <source>
        <dbReference type="ARBA" id="ARBA00023163"/>
    </source>
</evidence>
<protein>
    <recommendedName>
        <fullName evidence="13">C2H2-type domain-containing protein</fullName>
    </recommendedName>
</protein>
<evidence type="ECO:0000256" key="11">
    <source>
        <dbReference type="PROSITE-ProRule" id="PRU00042"/>
    </source>
</evidence>
<name>A0A9N9ZYK1_BEMTA</name>
<evidence type="ECO:0000259" key="13">
    <source>
        <dbReference type="PROSITE" id="PS50157"/>
    </source>
</evidence>
<keyword evidence="10" id="KW-0539">Nucleus</keyword>
<accession>A0A9N9ZYK1</accession>
<dbReference type="InterPro" id="IPR013087">
    <property type="entry name" value="Znf_C2H2_type"/>
</dbReference>
<comment type="similarity">
    <text evidence="2">Belongs to the krueppel C2H2-type zinc-finger protein family.</text>
</comment>
<dbReference type="Proteomes" id="UP001152759">
    <property type="component" value="Chromosome 1"/>
</dbReference>
<feature type="domain" description="C2H2-type" evidence="13">
    <location>
        <begin position="608"/>
        <end position="635"/>
    </location>
</feature>
<feature type="domain" description="C2H2-type" evidence="13">
    <location>
        <begin position="876"/>
        <end position="903"/>
    </location>
</feature>
<feature type="region of interest" description="Disordered" evidence="12">
    <location>
        <begin position="323"/>
        <end position="343"/>
    </location>
</feature>
<keyword evidence="7" id="KW-0805">Transcription regulation</keyword>
<evidence type="ECO:0000256" key="4">
    <source>
        <dbReference type="ARBA" id="ARBA00022737"/>
    </source>
</evidence>
<dbReference type="FunFam" id="3.30.160.60:FF:000446">
    <property type="entry name" value="Zinc finger protein"/>
    <property type="match status" value="1"/>
</dbReference>
<evidence type="ECO:0000256" key="12">
    <source>
        <dbReference type="SAM" id="MobiDB-lite"/>
    </source>
</evidence>
<dbReference type="FunFam" id="3.30.160.60:FF:001480">
    <property type="entry name" value="Si:cabz01071911.3"/>
    <property type="match status" value="1"/>
</dbReference>
<dbReference type="KEGG" id="btab:109032184"/>
<feature type="domain" description="C2H2-type" evidence="13">
    <location>
        <begin position="792"/>
        <end position="819"/>
    </location>
</feature>
<evidence type="ECO:0000256" key="6">
    <source>
        <dbReference type="ARBA" id="ARBA00022833"/>
    </source>
</evidence>
<feature type="domain" description="C2H2-type" evidence="13">
    <location>
        <begin position="527"/>
        <end position="555"/>
    </location>
</feature>
<feature type="domain" description="C2H2-type" evidence="13">
    <location>
        <begin position="820"/>
        <end position="847"/>
    </location>
</feature>
<feature type="region of interest" description="Disordered" evidence="12">
    <location>
        <begin position="357"/>
        <end position="400"/>
    </location>
</feature>
<dbReference type="EMBL" id="OU963862">
    <property type="protein sequence ID" value="CAH0380560.1"/>
    <property type="molecule type" value="Genomic_DNA"/>
</dbReference>
<dbReference type="EMBL" id="OU963862">
    <property type="protein sequence ID" value="CAH0380566.1"/>
    <property type="molecule type" value="Genomic_DNA"/>
</dbReference>
<feature type="domain" description="C2H2-type" evidence="13">
    <location>
        <begin position="848"/>
        <end position="875"/>
    </location>
</feature>
<feature type="compositionally biased region" description="Acidic residues" evidence="12">
    <location>
        <begin position="385"/>
        <end position="400"/>
    </location>
</feature>
<keyword evidence="5 11" id="KW-0863">Zinc-finger</keyword>
<keyword evidence="3" id="KW-0479">Metal-binding</keyword>
<dbReference type="GO" id="GO:0000978">
    <property type="term" value="F:RNA polymerase II cis-regulatory region sequence-specific DNA binding"/>
    <property type="evidence" value="ECO:0007669"/>
    <property type="project" value="TreeGrafter"/>
</dbReference>
<keyword evidence="9" id="KW-0804">Transcription</keyword>
<evidence type="ECO:0000313" key="15">
    <source>
        <dbReference type="EMBL" id="CAH0380566.1"/>
    </source>
</evidence>
<dbReference type="GO" id="GO:0000981">
    <property type="term" value="F:DNA-binding transcription factor activity, RNA polymerase II-specific"/>
    <property type="evidence" value="ECO:0007669"/>
    <property type="project" value="TreeGrafter"/>
</dbReference>
<dbReference type="AlphaFoldDB" id="A0A9N9ZYK1"/>
<evidence type="ECO:0000256" key="10">
    <source>
        <dbReference type="ARBA" id="ARBA00023242"/>
    </source>
</evidence>
<feature type="domain" description="C2H2-type" evidence="13">
    <location>
        <begin position="580"/>
        <end position="607"/>
    </location>
</feature>
<sequence length="908" mass="103226">MDDQVSCPVCTLYLRSGITLADHLNTHPKESVIAAFVNTINKKPDPASGSPDNGNINNVPSVMYQQFVNNYGPVNNGNYHNTVITANVPNPPNSTTIPVIVSPPSQQLPQISGNPEPYPVNYNPYQPVYNYDYPTLPTSYPPMTPFPHGQVNTQERSSGTTEIDPLSNQTTEIPEIPFNPPPVLNSDIQNGATHASSDTNVCADKTNREGDDSHNNEAENRYNCERQDATNPCSENCEGDFLDLDNQNHNTNIGTVISNSHQIISQDEYNETEVNSIPSDSLPVEEPSSTDIQNGLYFSEAASSSQNDDEMFIAPEHCRDFPVSSNISSPRSHHSSMESLLSDSDDEEFVICDDIETAKRNERESNHHSKDKNGSGSYFHQGDPLDSEEDVDDPDDIDDDSVILSPIINIETDEMMPPHGELSGQDSMSENSLWSNHCDNSSPPYQILYEVKQEAENKGLREQGEDVKPEKCPTCSASFSHPDRYKIHIQSCSVKNEDPLAGSSKDMRNFSTTSEMDEKKCDDKKRFQCICCSMDFESQKLLSEHVNLVHSLKSNQCPTCLEVFTSSIDFKTHVRTVHPLECTICGKYFNTRAGLQLHRKRHLSIRPYSCSSCNKSFVTKQKLQEHMNVHLNRAPIKCKLCPDNVCFKSYSNLIQHRRVVHAKLGKKIKDYFCDCGELFHSKKRLFWHAETHGKPKACRFCSRKFMHLSSLTRHIRRMHDQSFLPKVERENRENVSCPVCKQTFLRTSLASHLQTHSGKKPYSCDICNKNFTTKWNLNAHRWIHMSRKLKPHKCKLCNAAFVHLTDLQAHERSHSKTRPFSCNHCGKQFIHQYNCIRHVREHEQEKRFTCEVCKKTFHRSYYLSEHLKIHTGFKPFSCHICGKLSTTKSNHNKHVRTHHAREPVSSEV</sequence>
<dbReference type="FunFam" id="3.30.160.60:FF:000086">
    <property type="entry name" value="transcription factor E4F1 isoform X1"/>
    <property type="match status" value="1"/>
</dbReference>
<feature type="domain" description="C2H2-type" evidence="13">
    <location>
        <begin position="555"/>
        <end position="583"/>
    </location>
</feature>
<feature type="compositionally biased region" description="Basic and acidic residues" evidence="12">
    <location>
        <begin position="205"/>
        <end position="223"/>
    </location>
</feature>
<keyword evidence="4" id="KW-0677">Repeat</keyword>
<dbReference type="SMART" id="SM00355">
    <property type="entry name" value="ZnF_C2H2"/>
    <property type="match status" value="15"/>
</dbReference>
<dbReference type="Pfam" id="PF00096">
    <property type="entry name" value="zf-C2H2"/>
    <property type="match status" value="5"/>
</dbReference>
<dbReference type="PANTHER" id="PTHR19818:SF139">
    <property type="entry name" value="PAIR-RULE PROTEIN ODD-PAIRED"/>
    <property type="match status" value="1"/>
</dbReference>
<dbReference type="PROSITE" id="PS00028">
    <property type="entry name" value="ZINC_FINGER_C2H2_1"/>
    <property type="match status" value="9"/>
</dbReference>
<evidence type="ECO:0000256" key="7">
    <source>
        <dbReference type="ARBA" id="ARBA00023015"/>
    </source>
</evidence>
<proteinExistence type="inferred from homology"/>
<feature type="domain" description="C2H2-type" evidence="13">
    <location>
        <begin position="762"/>
        <end position="789"/>
    </location>
</feature>
<feature type="domain" description="C2H2-type" evidence="13">
    <location>
        <begin position="735"/>
        <end position="761"/>
    </location>
</feature>
<dbReference type="GO" id="GO:0008270">
    <property type="term" value="F:zinc ion binding"/>
    <property type="evidence" value="ECO:0007669"/>
    <property type="project" value="UniProtKB-KW"/>
</dbReference>
<dbReference type="GO" id="GO:0005634">
    <property type="term" value="C:nucleus"/>
    <property type="evidence" value="ECO:0007669"/>
    <property type="project" value="UniProtKB-SubCell"/>
</dbReference>
<dbReference type="SUPFAM" id="SSF57667">
    <property type="entry name" value="beta-beta-alpha zinc fingers"/>
    <property type="match status" value="7"/>
</dbReference>
<evidence type="ECO:0000256" key="1">
    <source>
        <dbReference type="ARBA" id="ARBA00004123"/>
    </source>
</evidence>
<keyword evidence="8" id="KW-0238">DNA-binding</keyword>
<feature type="compositionally biased region" description="Basic and acidic residues" evidence="12">
    <location>
        <begin position="357"/>
        <end position="373"/>
    </location>
</feature>
<feature type="region of interest" description="Disordered" evidence="12">
    <location>
        <begin position="149"/>
        <end position="223"/>
    </location>
</feature>
<dbReference type="GO" id="GO:0045944">
    <property type="term" value="P:positive regulation of transcription by RNA polymerase II"/>
    <property type="evidence" value="ECO:0007669"/>
    <property type="project" value="UniProtKB-ARBA"/>
</dbReference>
<keyword evidence="6" id="KW-0862">Zinc</keyword>
<keyword evidence="16" id="KW-1185">Reference proteome</keyword>
<evidence type="ECO:0000256" key="3">
    <source>
        <dbReference type="ARBA" id="ARBA00022723"/>
    </source>
</evidence>
<evidence type="ECO:0000256" key="5">
    <source>
        <dbReference type="ARBA" id="ARBA00022771"/>
    </source>
</evidence>
<organism evidence="15 16">
    <name type="scientific">Bemisia tabaci</name>
    <name type="common">Sweetpotato whitefly</name>
    <name type="synonym">Aleurodes tabaci</name>
    <dbReference type="NCBI Taxonomy" id="7038"/>
    <lineage>
        <taxon>Eukaryota</taxon>
        <taxon>Metazoa</taxon>
        <taxon>Ecdysozoa</taxon>
        <taxon>Arthropoda</taxon>
        <taxon>Hexapoda</taxon>
        <taxon>Insecta</taxon>
        <taxon>Pterygota</taxon>
        <taxon>Neoptera</taxon>
        <taxon>Paraneoptera</taxon>
        <taxon>Hemiptera</taxon>
        <taxon>Sternorrhyncha</taxon>
        <taxon>Aleyrodoidea</taxon>
        <taxon>Aleyrodidae</taxon>
        <taxon>Aleyrodinae</taxon>
        <taxon>Bemisia</taxon>
    </lineage>
</organism>
<evidence type="ECO:0000256" key="8">
    <source>
        <dbReference type="ARBA" id="ARBA00023125"/>
    </source>
</evidence>
<feature type="compositionally biased region" description="Polar residues" evidence="12">
    <location>
        <begin position="150"/>
        <end position="172"/>
    </location>
</feature>
<dbReference type="Gene3D" id="3.30.160.60">
    <property type="entry name" value="Classic Zinc Finger"/>
    <property type="match status" value="9"/>
</dbReference>
<feature type="domain" description="C2H2-type" evidence="13">
    <location>
        <begin position="696"/>
        <end position="719"/>
    </location>
</feature>
<dbReference type="PROSITE" id="PS50157">
    <property type="entry name" value="ZINC_FINGER_C2H2_2"/>
    <property type="match status" value="11"/>
</dbReference>